<dbReference type="EMBL" id="QHKI01000018">
    <property type="protein sequence ID" value="RSM83896.1"/>
    <property type="molecule type" value="Genomic_DNA"/>
</dbReference>
<dbReference type="AlphaFoldDB" id="A0A428Z7W4"/>
<evidence type="ECO:0000313" key="2">
    <source>
        <dbReference type="Proteomes" id="UP000287547"/>
    </source>
</evidence>
<dbReference type="Proteomes" id="UP000287547">
    <property type="component" value="Unassembled WGS sequence"/>
</dbReference>
<accession>A0A428Z7W4</accession>
<protein>
    <submittedName>
        <fullName evidence="1">Uncharacterized protein</fullName>
    </submittedName>
</protein>
<name>A0A428Z7W4_KIBAR</name>
<sequence length="99" mass="10999">MCDRRASFLTSAEWLKIRSVRSSYWVIAPYWASPRRRCSHGRVCAGGTTCHRNGLDEPWRKAIVVANVSLTGGLMFLGGWPERIADGSVAAAIVLMAYR</sequence>
<evidence type="ECO:0000313" key="1">
    <source>
        <dbReference type="EMBL" id="RSM83896.1"/>
    </source>
</evidence>
<proteinExistence type="predicted"/>
<comment type="caution">
    <text evidence="1">The sequence shown here is derived from an EMBL/GenBank/DDBJ whole genome shotgun (WGS) entry which is preliminary data.</text>
</comment>
<gene>
    <name evidence="1" type="ORF">DMH04_22340</name>
</gene>
<organism evidence="1 2">
    <name type="scientific">Kibdelosporangium aridum</name>
    <dbReference type="NCBI Taxonomy" id="2030"/>
    <lineage>
        <taxon>Bacteria</taxon>
        <taxon>Bacillati</taxon>
        <taxon>Actinomycetota</taxon>
        <taxon>Actinomycetes</taxon>
        <taxon>Pseudonocardiales</taxon>
        <taxon>Pseudonocardiaceae</taxon>
        <taxon>Kibdelosporangium</taxon>
    </lineage>
</organism>
<reference evidence="1 2" key="1">
    <citation type="submission" date="2018-05" db="EMBL/GenBank/DDBJ databases">
        <title>Evolution of GPA BGCs.</title>
        <authorList>
            <person name="Waglechner N."/>
            <person name="Wright G.D."/>
        </authorList>
    </citation>
    <scope>NUCLEOTIDE SEQUENCE [LARGE SCALE GENOMIC DNA]</scope>
    <source>
        <strain evidence="1 2">A82846</strain>
    </source>
</reference>